<dbReference type="EMBL" id="PRDM01000001">
    <property type="protein sequence ID" value="MBE8723676.1"/>
    <property type="molecule type" value="Genomic_DNA"/>
</dbReference>
<comment type="caution">
    <text evidence="2">The sequence shown here is derived from an EMBL/GenBank/DDBJ whole genome shotgun (WGS) entry which is preliminary data.</text>
</comment>
<keyword evidence="1" id="KW-1133">Transmembrane helix</keyword>
<dbReference type="Proteomes" id="UP000640614">
    <property type="component" value="Unassembled WGS sequence"/>
</dbReference>
<reference evidence="2 3" key="1">
    <citation type="submission" date="2018-07" db="EMBL/GenBank/DDBJ databases">
        <title>Genome assembly of strain KB82.</title>
        <authorList>
            <person name="Kukolya J."/>
            <person name="Horvath B."/>
            <person name="Nagy I."/>
            <person name="Toth A."/>
        </authorList>
    </citation>
    <scope>NUCLEOTIDE SEQUENCE [LARGE SCALE GENOMIC DNA]</scope>
    <source>
        <strain evidence="2 3">Kb82</strain>
    </source>
</reference>
<keyword evidence="3" id="KW-1185">Reference proteome</keyword>
<evidence type="ECO:0000313" key="2">
    <source>
        <dbReference type="EMBL" id="MBE8723676.1"/>
    </source>
</evidence>
<organism evidence="2 3">
    <name type="scientific">Flavobacterium hungaricum</name>
    <dbReference type="NCBI Taxonomy" id="2082725"/>
    <lineage>
        <taxon>Bacteria</taxon>
        <taxon>Pseudomonadati</taxon>
        <taxon>Bacteroidota</taxon>
        <taxon>Flavobacteriia</taxon>
        <taxon>Flavobacteriales</taxon>
        <taxon>Flavobacteriaceae</taxon>
        <taxon>Flavobacterium</taxon>
    </lineage>
</organism>
<proteinExistence type="predicted"/>
<dbReference type="RefSeq" id="WP_193844727.1">
    <property type="nucleotide sequence ID" value="NZ_PRDM01000001.1"/>
</dbReference>
<keyword evidence="1" id="KW-0812">Transmembrane</keyword>
<accession>A0ABR9TE97</accession>
<evidence type="ECO:0000256" key="1">
    <source>
        <dbReference type="SAM" id="Phobius"/>
    </source>
</evidence>
<evidence type="ECO:0000313" key="3">
    <source>
        <dbReference type="Proteomes" id="UP000640614"/>
    </source>
</evidence>
<keyword evidence="1" id="KW-0472">Membrane</keyword>
<sequence>MSKRKKNIIAIIVPIFIFIISASLFYFTTLQYKQSFIQLYNSKIKLEKGNYNLYDAQKEEIKRHHFDIDVLENSKLQTLKISISPEKKTWFIRTSTSVTLDGKKYQLLRQLKISKNGLYDVEIFNSTKNKTNILIQNQNADNDFLKSILIYYAISILSIVSLLVVLIVLLVKSFRNNKKVATK</sequence>
<protein>
    <submittedName>
        <fullName evidence="2">Uncharacterized protein</fullName>
    </submittedName>
</protein>
<gene>
    <name evidence="2" type="ORF">C4F50_01875</name>
</gene>
<name>A0ABR9TE97_9FLAO</name>
<feature type="transmembrane region" description="Helical" evidence="1">
    <location>
        <begin position="7"/>
        <end position="27"/>
    </location>
</feature>
<feature type="transmembrane region" description="Helical" evidence="1">
    <location>
        <begin position="149"/>
        <end position="171"/>
    </location>
</feature>